<sequence length="195" mass="21476">MNEKNHVRSRHPSLRGNTIPFPRAPSISRQSLGLTVADIESLGYSYPQAYARLSHDPNVTHQARLSRSPAGSTRSYRARPGTQQLSPVVEESEERRRSRGSRSYASSPLACRSSVPAPLVGEPIAGNIFPEDITIAIMSLLPRVEARNAAIARHRSRRSRTLKAYVPLKRVAKAAGRAIASAAKTVPTFCLKHRY</sequence>
<gene>
    <name evidence="2" type="ORF">B0F90DRAFT_1668709</name>
</gene>
<dbReference type="EMBL" id="WTXG01000023">
    <property type="protein sequence ID" value="KAI0299418.1"/>
    <property type="molecule type" value="Genomic_DNA"/>
</dbReference>
<evidence type="ECO:0000313" key="2">
    <source>
        <dbReference type="EMBL" id="KAI0299418.1"/>
    </source>
</evidence>
<keyword evidence="3" id="KW-1185">Reference proteome</keyword>
<feature type="region of interest" description="Disordered" evidence="1">
    <location>
        <begin position="1"/>
        <end position="26"/>
    </location>
</feature>
<protein>
    <submittedName>
        <fullName evidence="2">Uncharacterized protein</fullName>
    </submittedName>
</protein>
<comment type="caution">
    <text evidence="2">The sequence shown here is derived from an EMBL/GenBank/DDBJ whole genome shotgun (WGS) entry which is preliminary data.</text>
</comment>
<feature type="compositionally biased region" description="Polar residues" evidence="1">
    <location>
        <begin position="57"/>
        <end position="86"/>
    </location>
</feature>
<proteinExistence type="predicted"/>
<evidence type="ECO:0000256" key="1">
    <source>
        <dbReference type="SAM" id="MobiDB-lite"/>
    </source>
</evidence>
<reference evidence="2" key="1">
    <citation type="journal article" date="2022" name="New Phytol.">
        <title>Evolutionary transition to the ectomycorrhizal habit in the genomes of a hyperdiverse lineage of mushroom-forming fungi.</title>
        <authorList>
            <person name="Looney B."/>
            <person name="Miyauchi S."/>
            <person name="Morin E."/>
            <person name="Drula E."/>
            <person name="Courty P.E."/>
            <person name="Kohler A."/>
            <person name="Kuo A."/>
            <person name="LaButti K."/>
            <person name="Pangilinan J."/>
            <person name="Lipzen A."/>
            <person name="Riley R."/>
            <person name="Andreopoulos W."/>
            <person name="He G."/>
            <person name="Johnson J."/>
            <person name="Nolan M."/>
            <person name="Tritt A."/>
            <person name="Barry K.W."/>
            <person name="Grigoriev I.V."/>
            <person name="Nagy L.G."/>
            <person name="Hibbett D."/>
            <person name="Henrissat B."/>
            <person name="Matheny P.B."/>
            <person name="Labbe J."/>
            <person name="Martin F.M."/>
        </authorList>
    </citation>
    <scope>NUCLEOTIDE SEQUENCE</scope>
    <source>
        <strain evidence="2">BPL690</strain>
    </source>
</reference>
<dbReference type="Proteomes" id="UP001203297">
    <property type="component" value="Unassembled WGS sequence"/>
</dbReference>
<feature type="region of interest" description="Disordered" evidence="1">
    <location>
        <begin position="55"/>
        <end position="112"/>
    </location>
</feature>
<accession>A0AAD4M271</accession>
<dbReference type="AlphaFoldDB" id="A0AAD4M271"/>
<evidence type="ECO:0000313" key="3">
    <source>
        <dbReference type="Proteomes" id="UP001203297"/>
    </source>
</evidence>
<organism evidence="2 3">
    <name type="scientific">Multifurca ochricompacta</name>
    <dbReference type="NCBI Taxonomy" id="376703"/>
    <lineage>
        <taxon>Eukaryota</taxon>
        <taxon>Fungi</taxon>
        <taxon>Dikarya</taxon>
        <taxon>Basidiomycota</taxon>
        <taxon>Agaricomycotina</taxon>
        <taxon>Agaricomycetes</taxon>
        <taxon>Russulales</taxon>
        <taxon>Russulaceae</taxon>
        <taxon>Multifurca</taxon>
    </lineage>
</organism>
<name>A0AAD4M271_9AGAM</name>